<accession>E1Y905</accession>
<dbReference type="SUPFAM" id="SSF53807">
    <property type="entry name" value="Helical backbone' metal receptor"/>
    <property type="match status" value="1"/>
</dbReference>
<evidence type="ECO:0000259" key="1">
    <source>
        <dbReference type="PROSITE" id="PS50983"/>
    </source>
</evidence>
<gene>
    <name evidence="2" type="ORF">N47_A10780</name>
</gene>
<dbReference type="InterPro" id="IPR002491">
    <property type="entry name" value="ABC_transptr_periplasmic_BD"/>
</dbReference>
<dbReference type="InterPro" id="IPR050902">
    <property type="entry name" value="ABC_Transporter_SBP"/>
</dbReference>
<protein>
    <recommendedName>
        <fullName evidence="1">Fe/B12 periplasmic-binding domain-containing protein</fullName>
    </recommendedName>
</protein>
<dbReference type="Gene3D" id="3.40.50.1980">
    <property type="entry name" value="Nitrogenase molybdenum iron protein domain"/>
    <property type="match status" value="2"/>
</dbReference>
<dbReference type="PROSITE" id="PS50983">
    <property type="entry name" value="FE_B12_PBP"/>
    <property type="match status" value="1"/>
</dbReference>
<evidence type="ECO:0000313" key="2">
    <source>
        <dbReference type="EMBL" id="CBX27049.1"/>
    </source>
</evidence>
<dbReference type="PANTHER" id="PTHR30535:SF34">
    <property type="entry name" value="MOLYBDATE-BINDING PROTEIN MOLA"/>
    <property type="match status" value="1"/>
</dbReference>
<sequence length="317" mass="35477">MNQHSLVHCQSVGEDFSGKERTLINCMGRSVILPQKVERIACLYAFTGHVVTMLGRCRDIVAVSYGLKRDSLLHQICPSILNARVPKAQGSINIEELLVSKPDILFMPSDVAGDPGDREKLERFQIPYLIIDYNSIETQQNAIKLIGQAIYADARASEYIAYYRDTINRVSRIMDKIPEEKRLRVYYAVNEPLRTTFAQSIETDWLKITGCKNVALNLGQQIIEGANYTSLEQILLWNPDVILANEPGSVKLILQDDKWAALKAVKKQKSISNADWYITLGASGIAGDAACHPLGGKNALSGTVYRCRYKSRDQELL</sequence>
<feature type="domain" description="Fe/B12 periplasmic-binding" evidence="1">
    <location>
        <begin position="39"/>
        <end position="302"/>
    </location>
</feature>
<dbReference type="EMBL" id="FR695864">
    <property type="protein sequence ID" value="CBX27049.1"/>
    <property type="molecule type" value="Genomic_DNA"/>
</dbReference>
<proteinExistence type="predicted"/>
<dbReference type="Gene3D" id="1.20.58.2180">
    <property type="match status" value="1"/>
</dbReference>
<reference evidence="2" key="1">
    <citation type="journal article" date="2011" name="Environ. Microbiol.">
        <title>Genomic insights into the metabolic potential of the polycyclic aromatic hydrocarbon degrading sulfate-reducing Deltaproteobacterium N47.</title>
        <authorList>
            <person name="Bergmann F."/>
            <person name="Selesi D."/>
            <person name="Weinmaier T."/>
            <person name="Tischler P."/>
            <person name="Rattei T."/>
            <person name="Meckenstock R.U."/>
        </authorList>
    </citation>
    <scope>NUCLEOTIDE SEQUENCE</scope>
</reference>
<organism evidence="2">
    <name type="scientific">uncultured Desulfobacterium sp</name>
    <dbReference type="NCBI Taxonomy" id="201089"/>
    <lineage>
        <taxon>Bacteria</taxon>
        <taxon>Pseudomonadati</taxon>
        <taxon>Thermodesulfobacteriota</taxon>
        <taxon>Desulfobacteria</taxon>
        <taxon>Desulfobacterales</taxon>
        <taxon>Desulfobacteriaceae</taxon>
        <taxon>Desulfobacterium</taxon>
        <taxon>environmental samples</taxon>
    </lineage>
</organism>
<name>E1Y905_9BACT</name>
<dbReference type="PANTHER" id="PTHR30535">
    <property type="entry name" value="VITAMIN B12-BINDING PROTEIN"/>
    <property type="match status" value="1"/>
</dbReference>
<dbReference type="AlphaFoldDB" id="E1Y905"/>
<dbReference type="Pfam" id="PF01497">
    <property type="entry name" value="Peripla_BP_2"/>
    <property type="match status" value="1"/>
</dbReference>